<feature type="transmembrane region" description="Helical" evidence="11">
    <location>
        <begin position="34"/>
        <end position="58"/>
    </location>
</feature>
<evidence type="ECO:0000256" key="6">
    <source>
        <dbReference type="ARBA" id="ARBA00022968"/>
    </source>
</evidence>
<evidence type="ECO:0000256" key="1">
    <source>
        <dbReference type="ARBA" id="ARBA00004606"/>
    </source>
</evidence>
<dbReference type="Pfam" id="PF02485">
    <property type="entry name" value="Branch"/>
    <property type="match status" value="1"/>
</dbReference>
<evidence type="ECO:0000313" key="12">
    <source>
        <dbReference type="EMBL" id="KAF7637153.1"/>
    </source>
</evidence>
<comment type="similarity">
    <text evidence="10">Belongs to the glycosyltransferase 14 family.</text>
</comment>
<dbReference type="GO" id="GO:0016020">
    <property type="term" value="C:membrane"/>
    <property type="evidence" value="ECO:0007669"/>
    <property type="project" value="UniProtKB-SubCell"/>
</dbReference>
<comment type="pathway">
    <text evidence="2">Protein modification; protein glycosylation.</text>
</comment>
<keyword evidence="4" id="KW-0808">Transferase</keyword>
<sequence length="523" mass="60948">MRVPLFTPIDDPAGKKLLTKRSCFGPCQRKVKTCLSLIFCLALLFICIYLDIVTILFWDTLKHSPERSLPLWSSLKIKKEKMLEDPAINETLNLEARNKRLRQCLKLIKKNSKCFLRDVLNLSLVHWLTDLPAMDKDWCQRMTHGQLTAEEVSRIANWNVNQSSKSYLPDRNKLNPIDMPEAGCSNIKHLLPFPEEAATKEEEEFPLAYGILVHKSPLQVLLLMSAIYQPQNTYCLAVDDRADEQFKKQMNLLMDCFPNIFVMMVRIFKQLNGTINAEILPFETSRIRGSQVFMKSPLTLWKSSLSALMSREAVNAIIKSEKVRLLLNYLKYGYCSDEALWGTIAGNPKELYIPGGFDANYLYGRLFKETYLSEIRQRQTHQQQIQENERQQKNTTQLFSHVKYNTTEPFRLSTYYISRFQVWREINQMSGSKETKCDGKFVASSCVFGIGDVQRLIKRPELIAHKMYLDFEPAAYFCLWKQIHERALDWRTQRRFEGLVYSELPTIKMARGVAEEELKFFFD</sequence>
<evidence type="ECO:0000256" key="9">
    <source>
        <dbReference type="ARBA" id="ARBA00023180"/>
    </source>
</evidence>
<accession>A0A8S9ZVI0</accession>
<dbReference type="OrthoDB" id="2019572at2759"/>
<evidence type="ECO:0000256" key="8">
    <source>
        <dbReference type="ARBA" id="ARBA00023136"/>
    </source>
</evidence>
<evidence type="ECO:0000256" key="4">
    <source>
        <dbReference type="ARBA" id="ARBA00022679"/>
    </source>
</evidence>
<evidence type="ECO:0000256" key="11">
    <source>
        <dbReference type="SAM" id="Phobius"/>
    </source>
</evidence>
<protein>
    <recommendedName>
        <fullName evidence="14">Core-2/I-Branching enzyme</fullName>
    </recommendedName>
</protein>
<name>A0A8S9ZVI0_9BILA</name>
<keyword evidence="3" id="KW-0328">Glycosyltransferase</keyword>
<evidence type="ECO:0008006" key="14">
    <source>
        <dbReference type="Google" id="ProtNLM"/>
    </source>
</evidence>
<keyword evidence="6" id="KW-0735">Signal-anchor</keyword>
<gene>
    <name evidence="12" type="ORF">Mgra_00003323</name>
</gene>
<keyword evidence="13" id="KW-1185">Reference proteome</keyword>
<evidence type="ECO:0000256" key="5">
    <source>
        <dbReference type="ARBA" id="ARBA00022692"/>
    </source>
</evidence>
<organism evidence="12 13">
    <name type="scientific">Meloidogyne graminicola</name>
    <dbReference type="NCBI Taxonomy" id="189291"/>
    <lineage>
        <taxon>Eukaryota</taxon>
        <taxon>Metazoa</taxon>
        <taxon>Ecdysozoa</taxon>
        <taxon>Nematoda</taxon>
        <taxon>Chromadorea</taxon>
        <taxon>Rhabditida</taxon>
        <taxon>Tylenchina</taxon>
        <taxon>Tylenchomorpha</taxon>
        <taxon>Tylenchoidea</taxon>
        <taxon>Meloidogynidae</taxon>
        <taxon>Meloidogyninae</taxon>
        <taxon>Meloidogyne</taxon>
    </lineage>
</organism>
<dbReference type="Proteomes" id="UP000605970">
    <property type="component" value="Unassembled WGS sequence"/>
</dbReference>
<keyword evidence="8 11" id="KW-0472">Membrane</keyword>
<keyword evidence="9" id="KW-0325">Glycoprotein</keyword>
<dbReference type="InterPro" id="IPR003406">
    <property type="entry name" value="Glyco_trans_14"/>
</dbReference>
<evidence type="ECO:0000256" key="10">
    <source>
        <dbReference type="ARBA" id="ARBA00038150"/>
    </source>
</evidence>
<dbReference type="AlphaFoldDB" id="A0A8S9ZVI0"/>
<keyword evidence="5 11" id="KW-0812">Transmembrane</keyword>
<dbReference type="GO" id="GO:0008375">
    <property type="term" value="F:acetylglucosaminyltransferase activity"/>
    <property type="evidence" value="ECO:0007669"/>
    <property type="project" value="TreeGrafter"/>
</dbReference>
<dbReference type="EMBL" id="JABEBT010000022">
    <property type="protein sequence ID" value="KAF7637153.1"/>
    <property type="molecule type" value="Genomic_DNA"/>
</dbReference>
<evidence type="ECO:0000256" key="3">
    <source>
        <dbReference type="ARBA" id="ARBA00022676"/>
    </source>
</evidence>
<proteinExistence type="inferred from homology"/>
<comment type="caution">
    <text evidence="12">The sequence shown here is derived from an EMBL/GenBank/DDBJ whole genome shotgun (WGS) entry which is preliminary data.</text>
</comment>
<evidence type="ECO:0000256" key="2">
    <source>
        <dbReference type="ARBA" id="ARBA00004922"/>
    </source>
</evidence>
<dbReference type="PANTHER" id="PTHR19297:SF185">
    <property type="entry name" value="BETA-1,3-GALACTOSYL-O-GLYCOSYL-GLYCOPROTEIN BETA-1,6-N-ACETYLGLUCOSAMINYLTRANSFERASE 3"/>
    <property type="match status" value="1"/>
</dbReference>
<comment type="subcellular location">
    <subcellularLocation>
        <location evidence="1">Membrane</location>
        <topology evidence="1">Single-pass type II membrane protein</topology>
    </subcellularLocation>
</comment>
<evidence type="ECO:0000256" key="7">
    <source>
        <dbReference type="ARBA" id="ARBA00022989"/>
    </source>
</evidence>
<keyword evidence="7 11" id="KW-1133">Transmembrane helix</keyword>
<evidence type="ECO:0000313" key="13">
    <source>
        <dbReference type="Proteomes" id="UP000605970"/>
    </source>
</evidence>
<dbReference type="PANTHER" id="PTHR19297">
    <property type="entry name" value="GLYCOSYLTRANSFERASE 14 FAMILY MEMBER"/>
    <property type="match status" value="1"/>
</dbReference>
<reference evidence="12" key="1">
    <citation type="journal article" date="2020" name="Ecol. Evol.">
        <title>Genome structure and content of the rice root-knot nematode (Meloidogyne graminicola).</title>
        <authorList>
            <person name="Phan N.T."/>
            <person name="Danchin E.G.J."/>
            <person name="Klopp C."/>
            <person name="Perfus-Barbeoch L."/>
            <person name="Kozlowski D.K."/>
            <person name="Koutsovoulos G.D."/>
            <person name="Lopez-Roques C."/>
            <person name="Bouchez O."/>
            <person name="Zahm M."/>
            <person name="Besnard G."/>
            <person name="Bellafiore S."/>
        </authorList>
    </citation>
    <scope>NUCLEOTIDE SEQUENCE</scope>
    <source>
        <strain evidence="12">VN-18</strain>
    </source>
</reference>